<reference evidence="1" key="1">
    <citation type="submission" date="2022-08" db="EMBL/GenBank/DDBJ databases">
        <title>Genome Sequence of Pycnoporus sanguineus.</title>
        <authorList>
            <person name="Buettner E."/>
        </authorList>
    </citation>
    <scope>NUCLEOTIDE SEQUENCE</scope>
    <source>
        <strain evidence="1">CG-C14</strain>
    </source>
</reference>
<gene>
    <name evidence="1" type="ORF">NUW54_g4727</name>
</gene>
<dbReference type="EMBL" id="JANSHE010001101">
    <property type="protein sequence ID" value="KAJ3004620.1"/>
    <property type="molecule type" value="Genomic_DNA"/>
</dbReference>
<evidence type="ECO:0000313" key="1">
    <source>
        <dbReference type="EMBL" id="KAJ3004620.1"/>
    </source>
</evidence>
<comment type="caution">
    <text evidence="1">The sequence shown here is derived from an EMBL/GenBank/DDBJ whole genome shotgun (WGS) entry which is preliminary data.</text>
</comment>
<keyword evidence="2" id="KW-1185">Reference proteome</keyword>
<name>A0ACC1PZ89_9APHY</name>
<dbReference type="Proteomes" id="UP001144978">
    <property type="component" value="Unassembled WGS sequence"/>
</dbReference>
<accession>A0ACC1PZ89</accession>
<protein>
    <submittedName>
        <fullName evidence="1">Uncharacterized protein</fullName>
    </submittedName>
</protein>
<sequence>MVVRDSPTAATESAPRKTWYLRVVIWYQDNVLPVTKSLCIDGEGFVTLGQLTAAKEVFQHAGVDFFHLWDFHQTSWERHTLKSLIHISTERGYHTLLLRVTTVRRCPLFEVKLLEASSECSHYGQARPSLRPAISPKGKGKQRAQD</sequence>
<proteinExistence type="predicted"/>
<organism evidence="1 2">
    <name type="scientific">Trametes sanguinea</name>
    <dbReference type="NCBI Taxonomy" id="158606"/>
    <lineage>
        <taxon>Eukaryota</taxon>
        <taxon>Fungi</taxon>
        <taxon>Dikarya</taxon>
        <taxon>Basidiomycota</taxon>
        <taxon>Agaricomycotina</taxon>
        <taxon>Agaricomycetes</taxon>
        <taxon>Polyporales</taxon>
        <taxon>Polyporaceae</taxon>
        <taxon>Trametes</taxon>
    </lineage>
</organism>
<evidence type="ECO:0000313" key="2">
    <source>
        <dbReference type="Proteomes" id="UP001144978"/>
    </source>
</evidence>